<dbReference type="Pfam" id="PF13489">
    <property type="entry name" value="Methyltransf_23"/>
    <property type="match status" value="1"/>
</dbReference>
<dbReference type="Gene3D" id="3.40.50.150">
    <property type="entry name" value="Vaccinia Virus protein VP39"/>
    <property type="match status" value="1"/>
</dbReference>
<keyword evidence="1 3" id="KW-0489">Methyltransferase</keyword>
<reference evidence="3 4" key="1">
    <citation type="submission" date="2018-08" db="EMBL/GenBank/DDBJ databases">
        <title>Erythrobacter zhengii sp.nov., a bacterium isolated from deep-sea sediment.</title>
        <authorList>
            <person name="Fang C."/>
            <person name="Wu Y.-H."/>
            <person name="Sun C."/>
            <person name="Wang H."/>
            <person name="Cheng H."/>
            <person name="Meng F.-X."/>
            <person name="Wang C.-S."/>
            <person name="Xu X.-W."/>
        </authorList>
    </citation>
    <scope>NUCLEOTIDE SEQUENCE [LARGE SCALE GENOMIC DNA]</scope>
    <source>
        <strain evidence="3 4">V18</strain>
    </source>
</reference>
<proteinExistence type="predicted"/>
<sequence length="259" mass="28330">MNSTPPLIFSEARRAAVRSRMLALQTREADPARFILDDMVDDIAERLAFVRHESAKALVVGDYTDRLASQVLTATPDIHQADIVGDHAIDLARPFPRSGFDFIAVLGLLDTVNDLPGALIHLRQALAPGGLVIAMFPGAGSLPRLRQAIYAAEPDRPAARMHPLVDTRAGAELLQRAGWKDPVVDSHNLKVRYRSLDRLVADLRQQGLGRSLASAVPPLTRTGYERARQVFMQQADEDGRVTETFAILTLSGRRSLAGT</sequence>
<dbReference type="PANTHER" id="PTHR13090">
    <property type="entry name" value="ARGININE-HYDROXYLASE NDUFAF5, MITOCHONDRIAL"/>
    <property type="match status" value="1"/>
</dbReference>
<dbReference type="RefSeq" id="WP_119584103.1">
    <property type="nucleotide sequence ID" value="NZ_CAWODQ010000001.1"/>
</dbReference>
<dbReference type="PANTHER" id="PTHR13090:SF1">
    <property type="entry name" value="ARGININE-HYDROXYLASE NDUFAF5, MITOCHONDRIAL"/>
    <property type="match status" value="1"/>
</dbReference>
<organism evidence="3 4">
    <name type="scientific">Aurantiacibacter zhengii</name>
    <dbReference type="NCBI Taxonomy" id="2307003"/>
    <lineage>
        <taxon>Bacteria</taxon>
        <taxon>Pseudomonadati</taxon>
        <taxon>Pseudomonadota</taxon>
        <taxon>Alphaproteobacteria</taxon>
        <taxon>Sphingomonadales</taxon>
        <taxon>Erythrobacteraceae</taxon>
        <taxon>Aurantiacibacter</taxon>
    </lineage>
</organism>
<evidence type="ECO:0000256" key="1">
    <source>
        <dbReference type="ARBA" id="ARBA00022603"/>
    </source>
</evidence>
<comment type="caution">
    <text evidence="3">The sequence shown here is derived from an EMBL/GenBank/DDBJ whole genome shotgun (WGS) entry which is preliminary data.</text>
</comment>
<dbReference type="GO" id="GO:0032259">
    <property type="term" value="P:methylation"/>
    <property type="evidence" value="ECO:0007669"/>
    <property type="project" value="UniProtKB-KW"/>
</dbReference>
<protein>
    <submittedName>
        <fullName evidence="3">Methyltransferase domain-containing protein</fullName>
    </submittedName>
</protein>
<dbReference type="AlphaFoldDB" id="A0A418NW30"/>
<dbReference type="GO" id="GO:0008168">
    <property type="term" value="F:methyltransferase activity"/>
    <property type="evidence" value="ECO:0007669"/>
    <property type="project" value="UniProtKB-KW"/>
</dbReference>
<keyword evidence="4" id="KW-1185">Reference proteome</keyword>
<gene>
    <name evidence="3" type="ORF">D2V07_00675</name>
</gene>
<dbReference type="SUPFAM" id="SSF53335">
    <property type="entry name" value="S-adenosyl-L-methionine-dependent methyltransferases"/>
    <property type="match status" value="1"/>
</dbReference>
<dbReference type="Proteomes" id="UP000286576">
    <property type="component" value="Unassembled WGS sequence"/>
</dbReference>
<dbReference type="InterPro" id="IPR029063">
    <property type="entry name" value="SAM-dependent_MTases_sf"/>
</dbReference>
<evidence type="ECO:0000256" key="2">
    <source>
        <dbReference type="ARBA" id="ARBA00022679"/>
    </source>
</evidence>
<dbReference type="OrthoDB" id="9793723at2"/>
<accession>A0A418NW30</accession>
<dbReference type="InterPro" id="IPR050602">
    <property type="entry name" value="Malonyl-ACP_OMT"/>
</dbReference>
<name>A0A418NW30_9SPHN</name>
<evidence type="ECO:0000313" key="4">
    <source>
        <dbReference type="Proteomes" id="UP000286576"/>
    </source>
</evidence>
<keyword evidence="2 3" id="KW-0808">Transferase</keyword>
<evidence type="ECO:0000313" key="3">
    <source>
        <dbReference type="EMBL" id="RIV88826.1"/>
    </source>
</evidence>
<dbReference type="EMBL" id="QXFL01000001">
    <property type="protein sequence ID" value="RIV88826.1"/>
    <property type="molecule type" value="Genomic_DNA"/>
</dbReference>